<evidence type="ECO:0000313" key="2">
    <source>
        <dbReference type="EMBL" id="KIL44730.1"/>
    </source>
</evidence>
<dbReference type="SUPFAM" id="SSF158504">
    <property type="entry name" value="BH2638-like"/>
    <property type="match status" value="1"/>
</dbReference>
<evidence type="ECO:0000256" key="1">
    <source>
        <dbReference type="HAMAP-Rule" id="MF_01041"/>
    </source>
</evidence>
<dbReference type="NCBIfam" id="NF003353">
    <property type="entry name" value="PRK04387.1"/>
    <property type="match status" value="1"/>
</dbReference>
<dbReference type="OrthoDB" id="1649074at2"/>
<sequence length="90" mass="10708">MEYQYPLSIDWTTEEIIDVMKFFESVEQGYEKRIDRDGFLTVYKRFKEIVPSKSEEKTIDKEFQESSGFSIYQVVKKAKNMSSGGWIQMK</sequence>
<dbReference type="Pfam" id="PF05256">
    <property type="entry name" value="UPF0223"/>
    <property type="match status" value="1"/>
</dbReference>
<dbReference type="PIRSF" id="PIRSF037260">
    <property type="entry name" value="UPF0223"/>
    <property type="match status" value="1"/>
</dbReference>
<name>A0A0C2R393_9BACL</name>
<keyword evidence="3" id="KW-1185">Reference proteome</keyword>
<dbReference type="InterPro" id="IPR023324">
    <property type="entry name" value="BH2638-like_sf"/>
</dbReference>
<dbReference type="Gene3D" id="1.10.220.80">
    <property type="entry name" value="BH2638-like"/>
    <property type="match status" value="1"/>
</dbReference>
<protein>
    <recommendedName>
        <fullName evidence="1">UPF0223 protein KP78_22740</fullName>
    </recommendedName>
</protein>
<comment type="similarity">
    <text evidence="1">Belongs to the UPF0223 family.</text>
</comment>
<dbReference type="AlphaFoldDB" id="A0A0C2R393"/>
<comment type="caution">
    <text evidence="2">The sequence shown here is derived from an EMBL/GenBank/DDBJ whole genome shotgun (WGS) entry which is preliminary data.</text>
</comment>
<evidence type="ECO:0000313" key="3">
    <source>
        <dbReference type="Proteomes" id="UP000031938"/>
    </source>
</evidence>
<dbReference type="HAMAP" id="MF_01041">
    <property type="entry name" value="UPF0223"/>
    <property type="match status" value="1"/>
</dbReference>
<proteinExistence type="inferred from homology"/>
<dbReference type="STRING" id="889306.KP78_22740"/>
<dbReference type="InterPro" id="IPR007920">
    <property type="entry name" value="UPF0223"/>
</dbReference>
<dbReference type="Proteomes" id="UP000031938">
    <property type="component" value="Unassembled WGS sequence"/>
</dbReference>
<gene>
    <name evidence="2" type="ORF">KP78_22740</name>
</gene>
<organism evidence="2 3">
    <name type="scientific">Jeotgalibacillus soli</name>
    <dbReference type="NCBI Taxonomy" id="889306"/>
    <lineage>
        <taxon>Bacteria</taxon>
        <taxon>Bacillati</taxon>
        <taxon>Bacillota</taxon>
        <taxon>Bacilli</taxon>
        <taxon>Bacillales</taxon>
        <taxon>Caryophanaceae</taxon>
        <taxon>Jeotgalibacillus</taxon>
    </lineage>
</organism>
<accession>A0A0C2R393</accession>
<reference evidence="2 3" key="1">
    <citation type="submission" date="2015-01" db="EMBL/GenBank/DDBJ databases">
        <title>Genome sequencing of Jeotgalibacillus soli.</title>
        <authorList>
            <person name="Goh K.M."/>
            <person name="Chan K.-G."/>
            <person name="Yaakop A.S."/>
            <person name="Ee R."/>
            <person name="Gan H.M."/>
            <person name="Chan C.S."/>
        </authorList>
    </citation>
    <scope>NUCLEOTIDE SEQUENCE [LARGE SCALE GENOMIC DNA]</scope>
    <source>
        <strain evidence="2 3">P9</strain>
    </source>
</reference>
<dbReference type="RefSeq" id="WP_041088786.1">
    <property type="nucleotide sequence ID" value="NZ_JXRP01000018.1"/>
</dbReference>
<dbReference type="EMBL" id="JXRP01000018">
    <property type="protein sequence ID" value="KIL44730.1"/>
    <property type="molecule type" value="Genomic_DNA"/>
</dbReference>
<dbReference type="PATRIC" id="fig|889306.3.peg.2287"/>